<comment type="caution">
    <text evidence="2">The sequence shown here is derived from an EMBL/GenBank/DDBJ whole genome shotgun (WGS) entry which is preliminary data.</text>
</comment>
<evidence type="ECO:0000313" key="2">
    <source>
        <dbReference type="EMBL" id="NJC24932.1"/>
    </source>
</evidence>
<keyword evidence="3" id="KW-1185">Reference proteome</keyword>
<accession>A0ABX0X7X3</accession>
<gene>
    <name evidence="2" type="ORF">GGR27_000413</name>
</gene>
<feature type="region of interest" description="Disordered" evidence="1">
    <location>
        <begin position="1"/>
        <end position="23"/>
    </location>
</feature>
<dbReference type="EMBL" id="JAATJH010000001">
    <property type="protein sequence ID" value="NJC24932.1"/>
    <property type="molecule type" value="Genomic_DNA"/>
</dbReference>
<name>A0ABX0X7X3_9BACT</name>
<dbReference type="RefSeq" id="WP_209037853.1">
    <property type="nucleotide sequence ID" value="NZ_JAATJH010000001.1"/>
</dbReference>
<dbReference type="Proteomes" id="UP000770785">
    <property type="component" value="Unassembled WGS sequence"/>
</dbReference>
<proteinExistence type="predicted"/>
<sequence>MDLLASNGYRTGRTGKGVSPFQYARTPADSCWRETNAGGPAHNDLQ</sequence>
<evidence type="ECO:0000256" key="1">
    <source>
        <dbReference type="SAM" id="MobiDB-lite"/>
    </source>
</evidence>
<protein>
    <submittedName>
        <fullName evidence="2">Uncharacterized protein</fullName>
    </submittedName>
</protein>
<reference evidence="2 3" key="1">
    <citation type="submission" date="2020-03" db="EMBL/GenBank/DDBJ databases">
        <title>Genomic Encyclopedia of Type Strains, Phase IV (KMG-IV): sequencing the most valuable type-strain genomes for metagenomic binning, comparative biology and taxonomic classification.</title>
        <authorList>
            <person name="Goeker M."/>
        </authorList>
    </citation>
    <scope>NUCLEOTIDE SEQUENCE [LARGE SCALE GENOMIC DNA]</scope>
    <source>
        <strain evidence="2 3">DSM 105096</strain>
    </source>
</reference>
<evidence type="ECO:0000313" key="3">
    <source>
        <dbReference type="Proteomes" id="UP000770785"/>
    </source>
</evidence>
<organism evidence="2 3">
    <name type="scientific">Neolewinella antarctica</name>
    <dbReference type="NCBI Taxonomy" id="442734"/>
    <lineage>
        <taxon>Bacteria</taxon>
        <taxon>Pseudomonadati</taxon>
        <taxon>Bacteroidota</taxon>
        <taxon>Saprospiria</taxon>
        <taxon>Saprospirales</taxon>
        <taxon>Lewinellaceae</taxon>
        <taxon>Neolewinella</taxon>
    </lineage>
</organism>